<accession>A0A5J4Z905</accession>
<dbReference type="Proteomes" id="UP000325577">
    <property type="component" value="Linkage Group LG9"/>
</dbReference>
<gene>
    <name evidence="1" type="ORF">F0562_018069</name>
</gene>
<evidence type="ECO:0000313" key="2">
    <source>
        <dbReference type="Proteomes" id="UP000325577"/>
    </source>
</evidence>
<proteinExistence type="predicted"/>
<dbReference type="AlphaFoldDB" id="A0A5J4Z905"/>
<protein>
    <submittedName>
        <fullName evidence="1">Uncharacterized protein</fullName>
    </submittedName>
</protein>
<sequence length="106" mass="11955">MVSVTNNTHEGGLKDFEKNESMGIGHIEVPTTSNVVDVIETQDSIVGQQYHNWRAGYGKVDMVTYTPKEMVGVNATPMVNLMQGCLNLHSESPWIWYNSTKKLRLR</sequence>
<reference evidence="1 2" key="1">
    <citation type="submission" date="2019-09" db="EMBL/GenBank/DDBJ databases">
        <title>A chromosome-level genome assembly of the Chinese tupelo Nyssa sinensis.</title>
        <authorList>
            <person name="Yang X."/>
            <person name="Kang M."/>
            <person name="Yang Y."/>
            <person name="Xiong H."/>
            <person name="Wang M."/>
            <person name="Zhang Z."/>
            <person name="Wang Z."/>
            <person name="Wu H."/>
            <person name="Ma T."/>
            <person name="Liu J."/>
            <person name="Xi Z."/>
        </authorList>
    </citation>
    <scope>NUCLEOTIDE SEQUENCE [LARGE SCALE GENOMIC DNA]</scope>
    <source>
        <strain evidence="1">J267</strain>
        <tissue evidence="1">Leaf</tissue>
    </source>
</reference>
<organism evidence="1 2">
    <name type="scientific">Nyssa sinensis</name>
    <dbReference type="NCBI Taxonomy" id="561372"/>
    <lineage>
        <taxon>Eukaryota</taxon>
        <taxon>Viridiplantae</taxon>
        <taxon>Streptophyta</taxon>
        <taxon>Embryophyta</taxon>
        <taxon>Tracheophyta</taxon>
        <taxon>Spermatophyta</taxon>
        <taxon>Magnoliopsida</taxon>
        <taxon>eudicotyledons</taxon>
        <taxon>Gunneridae</taxon>
        <taxon>Pentapetalae</taxon>
        <taxon>asterids</taxon>
        <taxon>Cornales</taxon>
        <taxon>Nyssaceae</taxon>
        <taxon>Nyssa</taxon>
    </lineage>
</organism>
<dbReference type="EMBL" id="CM018052">
    <property type="protein sequence ID" value="KAA8514890.1"/>
    <property type="molecule type" value="Genomic_DNA"/>
</dbReference>
<name>A0A5J4Z905_9ASTE</name>
<keyword evidence="2" id="KW-1185">Reference proteome</keyword>
<evidence type="ECO:0000313" key="1">
    <source>
        <dbReference type="EMBL" id="KAA8514890.1"/>
    </source>
</evidence>